<evidence type="ECO:0000256" key="1">
    <source>
        <dbReference type="SAM" id="SignalP"/>
    </source>
</evidence>
<evidence type="ECO:0000313" key="3">
    <source>
        <dbReference type="Proteomes" id="UP000027120"/>
    </source>
</evidence>
<keyword evidence="3" id="KW-1185">Reference proteome</keyword>
<dbReference type="PANTHER" id="PTHR35104:SF6">
    <property type="entry name" value="PROTEIN, PUTATIVE-RELATED"/>
    <property type="match status" value="1"/>
</dbReference>
<dbReference type="Proteomes" id="UP000027120">
    <property type="component" value="Unassembled WGS sequence"/>
</dbReference>
<sequence length="116" mass="13048">MVFNSTVVVAVAHLSADAWQQTSCCIPTSERVSSHQLLDLVCCLPLQQLGRFALCLWNYFCLSPPSDSSFYSYYDDTSDDDDDYYDHHHGRDSGSASSSSVADLLDDDYYYHSHSD</sequence>
<evidence type="ECO:0000313" key="2">
    <source>
        <dbReference type="EMBL" id="KDO54461.1"/>
    </source>
</evidence>
<dbReference type="PANTHER" id="PTHR35104">
    <property type="entry name" value="OS03G0807000 PROTEIN"/>
    <property type="match status" value="1"/>
</dbReference>
<dbReference type="EMBL" id="KK784995">
    <property type="protein sequence ID" value="KDO54461.1"/>
    <property type="molecule type" value="Genomic_DNA"/>
</dbReference>
<dbReference type="PaxDb" id="2711-XP_006488942.1"/>
<proteinExistence type="predicted"/>
<dbReference type="AlphaFoldDB" id="A0A067EU53"/>
<feature type="signal peptide" evidence="1">
    <location>
        <begin position="1"/>
        <end position="20"/>
    </location>
</feature>
<feature type="chain" id="PRO_5001636668" evidence="1">
    <location>
        <begin position="21"/>
        <end position="116"/>
    </location>
</feature>
<keyword evidence="1" id="KW-0732">Signal</keyword>
<dbReference type="eggNOG" id="ENOG502S8RB">
    <property type="taxonomic scope" value="Eukaryota"/>
</dbReference>
<accession>A0A067EU53</accession>
<protein>
    <submittedName>
        <fullName evidence="2">Uncharacterized protein</fullName>
    </submittedName>
</protein>
<name>A0A067EU53_CITSI</name>
<reference evidence="2 3" key="1">
    <citation type="submission" date="2014-04" db="EMBL/GenBank/DDBJ databases">
        <authorList>
            <consortium name="International Citrus Genome Consortium"/>
            <person name="Gmitter F."/>
            <person name="Chen C."/>
            <person name="Farmerie W."/>
            <person name="Harkins T."/>
            <person name="Desany B."/>
            <person name="Mohiuddin M."/>
            <person name="Kodira C."/>
            <person name="Borodovsky M."/>
            <person name="Lomsadze A."/>
            <person name="Burns P."/>
            <person name="Jenkins J."/>
            <person name="Prochnik S."/>
            <person name="Shu S."/>
            <person name="Chapman J."/>
            <person name="Pitluck S."/>
            <person name="Schmutz J."/>
            <person name="Rokhsar D."/>
        </authorList>
    </citation>
    <scope>NUCLEOTIDE SEQUENCE</scope>
</reference>
<organism evidence="2 3">
    <name type="scientific">Citrus sinensis</name>
    <name type="common">Sweet orange</name>
    <name type="synonym">Citrus aurantium var. sinensis</name>
    <dbReference type="NCBI Taxonomy" id="2711"/>
    <lineage>
        <taxon>Eukaryota</taxon>
        <taxon>Viridiplantae</taxon>
        <taxon>Streptophyta</taxon>
        <taxon>Embryophyta</taxon>
        <taxon>Tracheophyta</taxon>
        <taxon>Spermatophyta</taxon>
        <taxon>Magnoliopsida</taxon>
        <taxon>eudicotyledons</taxon>
        <taxon>Gunneridae</taxon>
        <taxon>Pentapetalae</taxon>
        <taxon>rosids</taxon>
        <taxon>malvids</taxon>
        <taxon>Sapindales</taxon>
        <taxon>Rutaceae</taxon>
        <taxon>Aurantioideae</taxon>
        <taxon>Citrus</taxon>
    </lineage>
</organism>
<gene>
    <name evidence="2" type="ORF">CISIN_1g033587mg</name>
</gene>